<comment type="caution">
    <text evidence="1">The sequence shown here is derived from an EMBL/GenBank/DDBJ whole genome shotgun (WGS) entry which is preliminary data.</text>
</comment>
<organism evidence="1 2">
    <name type="scientific">Ramazzottius varieornatus</name>
    <name type="common">Water bear</name>
    <name type="synonym">Tardigrade</name>
    <dbReference type="NCBI Taxonomy" id="947166"/>
    <lineage>
        <taxon>Eukaryota</taxon>
        <taxon>Metazoa</taxon>
        <taxon>Ecdysozoa</taxon>
        <taxon>Tardigrada</taxon>
        <taxon>Eutardigrada</taxon>
        <taxon>Parachela</taxon>
        <taxon>Hypsibioidea</taxon>
        <taxon>Ramazzottiidae</taxon>
        <taxon>Ramazzottius</taxon>
    </lineage>
</organism>
<dbReference type="EMBL" id="BDGG01000015">
    <property type="protein sequence ID" value="GAV07654.1"/>
    <property type="molecule type" value="Genomic_DNA"/>
</dbReference>
<protein>
    <submittedName>
        <fullName evidence="1">Uncharacterized protein</fullName>
    </submittedName>
</protein>
<evidence type="ECO:0000313" key="1">
    <source>
        <dbReference type="EMBL" id="GAV07654.1"/>
    </source>
</evidence>
<sequence>MFPVFHQNASALRVQNLKVNTWQMSLNEYTKNVSYDGVEVRISRGGITHARDEEMSFRSTTRWLKTAVTVRGRFNCQVRSILPGSDAKYPTQMNCFEFWKTVCCQVSTSHFSLDVTHHSVVRSQHFPSDSTIGNNTT</sequence>
<name>A0A1D1W816_RAMVA</name>
<dbReference type="Proteomes" id="UP000186922">
    <property type="component" value="Unassembled WGS sequence"/>
</dbReference>
<evidence type="ECO:0000313" key="2">
    <source>
        <dbReference type="Proteomes" id="UP000186922"/>
    </source>
</evidence>
<keyword evidence="2" id="KW-1185">Reference proteome</keyword>
<reference evidence="1 2" key="1">
    <citation type="journal article" date="2016" name="Nat. Commun.">
        <title>Extremotolerant tardigrade genome and improved radiotolerance of human cultured cells by tardigrade-unique protein.</title>
        <authorList>
            <person name="Hashimoto T."/>
            <person name="Horikawa D.D."/>
            <person name="Saito Y."/>
            <person name="Kuwahara H."/>
            <person name="Kozuka-Hata H."/>
            <person name="Shin-I T."/>
            <person name="Minakuchi Y."/>
            <person name="Ohishi K."/>
            <person name="Motoyama A."/>
            <person name="Aizu T."/>
            <person name="Enomoto A."/>
            <person name="Kondo K."/>
            <person name="Tanaka S."/>
            <person name="Hara Y."/>
            <person name="Koshikawa S."/>
            <person name="Sagara H."/>
            <person name="Miura T."/>
            <person name="Yokobori S."/>
            <person name="Miyagawa K."/>
            <person name="Suzuki Y."/>
            <person name="Kubo T."/>
            <person name="Oyama M."/>
            <person name="Kohara Y."/>
            <person name="Fujiyama A."/>
            <person name="Arakawa K."/>
            <person name="Katayama T."/>
            <person name="Toyoda A."/>
            <person name="Kunieda T."/>
        </authorList>
    </citation>
    <scope>NUCLEOTIDE SEQUENCE [LARGE SCALE GENOMIC DNA]</scope>
    <source>
        <strain evidence="1 2">YOKOZUNA-1</strain>
    </source>
</reference>
<gene>
    <name evidence="1" type="primary">RvY_17469-1</name>
    <name evidence="1" type="synonym">RvY_17469.1</name>
    <name evidence="1" type="ORF">RvY_17469</name>
</gene>
<accession>A0A1D1W816</accession>
<proteinExistence type="predicted"/>
<dbReference type="AlphaFoldDB" id="A0A1D1W816"/>